<evidence type="ECO:0000313" key="3">
    <source>
        <dbReference type="Proteomes" id="UP000548326"/>
    </source>
</evidence>
<keyword evidence="1" id="KW-0732">Signal</keyword>
<evidence type="ECO:0008006" key="4">
    <source>
        <dbReference type="Google" id="ProtNLM"/>
    </source>
</evidence>
<proteinExistence type="predicted"/>
<reference evidence="2 3" key="1">
    <citation type="submission" date="2020-08" db="EMBL/GenBank/DDBJ databases">
        <title>Genomic Encyclopedia of Type Strains, Phase IV (KMG-V): Genome sequencing to study the core and pangenomes of soil and plant-associated prokaryotes.</title>
        <authorList>
            <person name="Whitman W."/>
        </authorList>
    </citation>
    <scope>NUCLEOTIDE SEQUENCE [LARGE SCALE GENOMIC DNA]</scope>
    <source>
        <strain evidence="2 3">MP601</strain>
    </source>
</reference>
<feature type="chain" id="PRO_5032600324" description="Dual-action HEIGH metallo-peptidase" evidence="1">
    <location>
        <begin position="23"/>
        <end position="278"/>
    </location>
</feature>
<dbReference type="SUPFAM" id="SSF55486">
    <property type="entry name" value="Metalloproteases ('zincins'), catalytic domain"/>
    <property type="match status" value="1"/>
</dbReference>
<dbReference type="PROSITE" id="PS51257">
    <property type="entry name" value="PROKAR_LIPOPROTEIN"/>
    <property type="match status" value="1"/>
</dbReference>
<accession>A0A841JFR3</accession>
<dbReference type="Gene3D" id="3.40.390.10">
    <property type="entry name" value="Collagenase (Catalytic Domain)"/>
    <property type="match status" value="1"/>
</dbReference>
<dbReference type="InterPro" id="IPR024079">
    <property type="entry name" value="MetalloPept_cat_dom_sf"/>
</dbReference>
<gene>
    <name evidence="2" type="ORF">HDF22_001411</name>
</gene>
<dbReference type="EMBL" id="JACHCA010000003">
    <property type="protein sequence ID" value="MBB6127305.1"/>
    <property type="molecule type" value="Genomic_DNA"/>
</dbReference>
<feature type="signal peptide" evidence="1">
    <location>
        <begin position="1"/>
        <end position="22"/>
    </location>
</feature>
<comment type="caution">
    <text evidence="2">The sequence shown here is derived from an EMBL/GenBank/DDBJ whole genome shotgun (WGS) entry which is preliminary data.</text>
</comment>
<dbReference type="RefSeq" id="WP_221275979.1">
    <property type="nucleotide sequence ID" value="NZ_JACHCA010000003.1"/>
</dbReference>
<evidence type="ECO:0000256" key="1">
    <source>
        <dbReference type="SAM" id="SignalP"/>
    </source>
</evidence>
<name>A0A841JFR3_9SPHI</name>
<dbReference type="InterPro" id="IPR024653">
    <property type="entry name" value="Peptidase_M10/M27/M57"/>
</dbReference>
<sequence length="278" mass="29252">MKKQLLLKMGLCIVCASSLLTACTKNNNQGTDKKVDQTSQISADVSSKITALGFSTDNARKVGDNYLVEGDIMLTPANLSEASTSPTLRIAEVEQYRTTNLVKNLPRTVTVSVSNLPTVYATATANAVARYNALNLTLKFQVVSSGGAIQIIGFNQGPSGGYITLGSSGFPTSAGNPYSQIQMNTNAAAYGSNPDLGYVTSVIQHEMGHCIGMRHTDYFNRAFSCGGTATNEGTAGVGAINIPGTPTTADAGSWMLACSNGSDRTFNANDKIALNYLY</sequence>
<dbReference type="AlphaFoldDB" id="A0A841JFR3"/>
<dbReference type="Pfam" id="PF12388">
    <property type="entry name" value="Peptidase_M57"/>
    <property type="match status" value="1"/>
</dbReference>
<evidence type="ECO:0000313" key="2">
    <source>
        <dbReference type="EMBL" id="MBB6127305.1"/>
    </source>
</evidence>
<protein>
    <recommendedName>
        <fullName evidence="4">Dual-action HEIGH metallo-peptidase</fullName>
    </recommendedName>
</protein>
<dbReference type="Proteomes" id="UP000548326">
    <property type="component" value="Unassembled WGS sequence"/>
</dbReference>
<dbReference type="GO" id="GO:0008237">
    <property type="term" value="F:metallopeptidase activity"/>
    <property type="evidence" value="ECO:0007669"/>
    <property type="project" value="InterPro"/>
</dbReference>
<organism evidence="2 3">
    <name type="scientific">Mucilaginibacter lappiensis</name>
    <dbReference type="NCBI Taxonomy" id="354630"/>
    <lineage>
        <taxon>Bacteria</taxon>
        <taxon>Pseudomonadati</taxon>
        <taxon>Bacteroidota</taxon>
        <taxon>Sphingobacteriia</taxon>
        <taxon>Sphingobacteriales</taxon>
        <taxon>Sphingobacteriaceae</taxon>
        <taxon>Mucilaginibacter</taxon>
    </lineage>
</organism>